<gene>
    <name evidence="1" type="ORF">L3X37_07730</name>
</gene>
<evidence type="ECO:0000313" key="1">
    <source>
        <dbReference type="EMBL" id="MCF7568251.1"/>
    </source>
</evidence>
<dbReference type="AlphaFoldDB" id="A0AAE3JN39"/>
<comment type="caution">
    <text evidence="1">The sequence shown here is derived from an EMBL/GenBank/DDBJ whole genome shotgun (WGS) entry which is preliminary data.</text>
</comment>
<reference evidence="1" key="1">
    <citation type="submission" date="2022-01" db="EMBL/GenBank/DDBJ databases">
        <title>Draft genome sequence of Sabulilitoribacter arenilitoris KCTC 52401.</title>
        <authorList>
            <person name="Oh J.-S."/>
        </authorList>
    </citation>
    <scope>NUCLEOTIDE SEQUENCE</scope>
    <source>
        <strain evidence="1">HMF6543</strain>
    </source>
</reference>
<name>A0AAE3JN39_9FLAO</name>
<keyword evidence="2" id="KW-1185">Reference proteome</keyword>
<dbReference type="Proteomes" id="UP001199795">
    <property type="component" value="Unassembled WGS sequence"/>
</dbReference>
<accession>A0AAE3JN39</accession>
<evidence type="ECO:0000313" key="2">
    <source>
        <dbReference type="Proteomes" id="UP001199795"/>
    </source>
</evidence>
<proteinExistence type="predicted"/>
<protein>
    <submittedName>
        <fullName evidence="1">Uncharacterized protein</fullName>
    </submittedName>
</protein>
<organism evidence="1 2">
    <name type="scientific">Wocania arenilitoris</name>
    <dbReference type="NCBI Taxonomy" id="2044858"/>
    <lineage>
        <taxon>Bacteria</taxon>
        <taxon>Pseudomonadati</taxon>
        <taxon>Bacteroidota</taxon>
        <taxon>Flavobacteriia</taxon>
        <taxon>Flavobacteriales</taxon>
        <taxon>Flavobacteriaceae</taxon>
        <taxon>Wocania</taxon>
    </lineage>
</organism>
<dbReference type="EMBL" id="JAKKDU010000007">
    <property type="protein sequence ID" value="MCF7568251.1"/>
    <property type="molecule type" value="Genomic_DNA"/>
</dbReference>
<dbReference type="RefSeq" id="WP_237239594.1">
    <property type="nucleotide sequence ID" value="NZ_JAKKDU010000007.1"/>
</dbReference>
<sequence length="51" mass="5701">MGSKGFLVFSCQATRKVEAGNKPSHTTETLIDKTACYSQSFFDQILVHHQL</sequence>